<dbReference type="Gene3D" id="3.20.20.450">
    <property type="entry name" value="EAL domain"/>
    <property type="match status" value="1"/>
</dbReference>
<dbReference type="SMART" id="SM00086">
    <property type="entry name" value="PAC"/>
    <property type="match status" value="1"/>
</dbReference>
<accession>A0A1C6RWU6</accession>
<dbReference type="InterPro" id="IPR000700">
    <property type="entry name" value="PAS-assoc_C"/>
</dbReference>
<sequence>MHAVPRPDGDDFSRPGAQAYAAEWARAVRRLGFVPLSAAETERLLLVHTVRLAQAMLARTFSAQPAEDVGRALVGAHLTEPGVLDWSVRALGDRFLAGVLPARAALPAARQQVAALQGRLSAGFARALRDRTFSQQERIARSAWQARDSVEQALRDSEARFRAVFIGAAIGIGIAGIDGKIIDLNQSFADMLGYPLEELRQINVASLFHPDDAPGLWELYQELIEGKRDSARVEKRYHRKDGSIVWTDLAVSLIRYDDGRPRFTVAMIEDITERYELQQRLRFQALHDPLTGLPNRTLFFETLGRVFDTAGPEQRVGICFLDLDGFKAINDSLGHDLGDRLLIKIARRLADCVAGRGHLVARMGGDEFVILVDSGDGIDDAVEVAELALAAVSAPVHIGDQQLAVSASIGIVECPAAETSVSELMKAADTTLYWAKAEGRGRWAVYDPERSAADIARSSLAAGLPAALDRGEFVLHYQPIVSLLDGTMLAVEALVRWQHPERGLIGPDRFIGLAEETGLIVRLGAWVLGQACRDAESWRRAYPDARLVVSVNLAARQADDPAIVETVADALARTGLPAELLQLELTESAVMGSAGEPLRSLHELADLGVRLAIDDFGTGYSNLAYLRRLPIHCLKLAGPFVEGIRADGADADHRDERIVDALVRLAHALELGVTAEAVETAVQAERLRALRCDTGQGRWFGAPVPAEQIRSRLAGGEVAA</sequence>
<dbReference type="SMART" id="SM00091">
    <property type="entry name" value="PAS"/>
    <property type="match status" value="1"/>
</dbReference>
<dbReference type="NCBIfam" id="TIGR00229">
    <property type="entry name" value="sensory_box"/>
    <property type="match status" value="1"/>
</dbReference>
<dbReference type="CDD" id="cd00130">
    <property type="entry name" value="PAS"/>
    <property type="match status" value="1"/>
</dbReference>
<dbReference type="Pfam" id="PF08447">
    <property type="entry name" value="PAS_3"/>
    <property type="match status" value="1"/>
</dbReference>
<dbReference type="InterPro" id="IPR013655">
    <property type="entry name" value="PAS_fold_3"/>
</dbReference>
<dbReference type="PROSITE" id="PS50112">
    <property type="entry name" value="PAS"/>
    <property type="match status" value="1"/>
</dbReference>
<dbReference type="SUPFAM" id="SSF55785">
    <property type="entry name" value="PYP-like sensor domain (PAS domain)"/>
    <property type="match status" value="1"/>
</dbReference>
<dbReference type="SUPFAM" id="SSF55073">
    <property type="entry name" value="Nucleotide cyclase"/>
    <property type="match status" value="1"/>
</dbReference>
<dbReference type="InterPro" id="IPR000014">
    <property type="entry name" value="PAS"/>
</dbReference>
<dbReference type="PANTHER" id="PTHR44757:SF2">
    <property type="entry name" value="BIOFILM ARCHITECTURE MAINTENANCE PROTEIN MBAA"/>
    <property type="match status" value="1"/>
</dbReference>
<evidence type="ECO:0000259" key="1">
    <source>
        <dbReference type="PROSITE" id="PS50112"/>
    </source>
</evidence>
<feature type="domain" description="PAC" evidence="2">
    <location>
        <begin position="231"/>
        <end position="283"/>
    </location>
</feature>
<dbReference type="EMBL" id="FMHV01000002">
    <property type="protein sequence ID" value="SCL21532.1"/>
    <property type="molecule type" value="Genomic_DNA"/>
</dbReference>
<dbReference type="SMART" id="SM00267">
    <property type="entry name" value="GGDEF"/>
    <property type="match status" value="1"/>
</dbReference>
<dbReference type="Gene3D" id="3.30.450.20">
    <property type="entry name" value="PAS domain"/>
    <property type="match status" value="1"/>
</dbReference>
<dbReference type="InterPro" id="IPR001633">
    <property type="entry name" value="EAL_dom"/>
</dbReference>
<dbReference type="RefSeq" id="WP_091340155.1">
    <property type="nucleotide sequence ID" value="NZ_FMHV01000002.1"/>
</dbReference>
<dbReference type="SUPFAM" id="SSF141868">
    <property type="entry name" value="EAL domain-like"/>
    <property type="match status" value="1"/>
</dbReference>
<dbReference type="NCBIfam" id="TIGR00254">
    <property type="entry name" value="GGDEF"/>
    <property type="match status" value="1"/>
</dbReference>
<reference evidence="6" key="1">
    <citation type="submission" date="2016-06" db="EMBL/GenBank/DDBJ databases">
        <authorList>
            <person name="Varghese N."/>
            <person name="Submissions Spin"/>
        </authorList>
    </citation>
    <scope>NUCLEOTIDE SEQUENCE [LARGE SCALE GENOMIC DNA]</scope>
    <source>
        <strain evidence="6">DSM 45431</strain>
    </source>
</reference>
<dbReference type="InterPro" id="IPR052155">
    <property type="entry name" value="Biofilm_reg_signaling"/>
</dbReference>
<dbReference type="PROSITE" id="PS50113">
    <property type="entry name" value="PAC"/>
    <property type="match status" value="1"/>
</dbReference>
<dbReference type="PANTHER" id="PTHR44757">
    <property type="entry name" value="DIGUANYLATE CYCLASE DGCP"/>
    <property type="match status" value="1"/>
</dbReference>
<gene>
    <name evidence="5" type="ORF">GA0070624_2339</name>
</gene>
<dbReference type="Proteomes" id="UP000199413">
    <property type="component" value="Unassembled WGS sequence"/>
</dbReference>
<evidence type="ECO:0000259" key="3">
    <source>
        <dbReference type="PROSITE" id="PS50883"/>
    </source>
</evidence>
<feature type="domain" description="GGDEF" evidence="4">
    <location>
        <begin position="314"/>
        <end position="448"/>
    </location>
</feature>
<dbReference type="InterPro" id="IPR001610">
    <property type="entry name" value="PAC"/>
</dbReference>
<dbReference type="InterPro" id="IPR029787">
    <property type="entry name" value="Nucleotide_cyclase"/>
</dbReference>
<dbReference type="Pfam" id="PF00563">
    <property type="entry name" value="EAL"/>
    <property type="match status" value="1"/>
</dbReference>
<dbReference type="Gene3D" id="3.30.70.270">
    <property type="match status" value="1"/>
</dbReference>
<dbReference type="PROSITE" id="PS50883">
    <property type="entry name" value="EAL"/>
    <property type="match status" value="1"/>
</dbReference>
<evidence type="ECO:0000313" key="5">
    <source>
        <dbReference type="EMBL" id="SCL21532.1"/>
    </source>
</evidence>
<name>A0A1C6RWU6_9ACTN</name>
<dbReference type="PROSITE" id="PS50887">
    <property type="entry name" value="GGDEF"/>
    <property type="match status" value="1"/>
</dbReference>
<dbReference type="SMART" id="SM00052">
    <property type="entry name" value="EAL"/>
    <property type="match status" value="1"/>
</dbReference>
<organism evidence="5 6">
    <name type="scientific">Micromonospora rhizosphaerae</name>
    <dbReference type="NCBI Taxonomy" id="568872"/>
    <lineage>
        <taxon>Bacteria</taxon>
        <taxon>Bacillati</taxon>
        <taxon>Actinomycetota</taxon>
        <taxon>Actinomycetes</taxon>
        <taxon>Micromonosporales</taxon>
        <taxon>Micromonosporaceae</taxon>
        <taxon>Micromonospora</taxon>
    </lineage>
</organism>
<evidence type="ECO:0000313" key="6">
    <source>
        <dbReference type="Proteomes" id="UP000199413"/>
    </source>
</evidence>
<protein>
    <submittedName>
        <fullName evidence="5">Diguanylate cyclase/phosphodiesterase with PAS/PAC sensor(S)</fullName>
    </submittedName>
</protein>
<evidence type="ECO:0000259" key="4">
    <source>
        <dbReference type="PROSITE" id="PS50887"/>
    </source>
</evidence>
<evidence type="ECO:0000259" key="2">
    <source>
        <dbReference type="PROSITE" id="PS50113"/>
    </source>
</evidence>
<keyword evidence="6" id="KW-1185">Reference proteome</keyword>
<dbReference type="InterPro" id="IPR000160">
    <property type="entry name" value="GGDEF_dom"/>
</dbReference>
<dbReference type="OrthoDB" id="23692at2"/>
<dbReference type="Pfam" id="PF00990">
    <property type="entry name" value="GGDEF"/>
    <property type="match status" value="1"/>
</dbReference>
<dbReference type="InterPro" id="IPR035965">
    <property type="entry name" value="PAS-like_dom_sf"/>
</dbReference>
<feature type="domain" description="EAL" evidence="3">
    <location>
        <begin position="457"/>
        <end position="717"/>
    </location>
</feature>
<feature type="domain" description="PAS" evidence="1">
    <location>
        <begin position="157"/>
        <end position="227"/>
    </location>
</feature>
<dbReference type="CDD" id="cd01949">
    <property type="entry name" value="GGDEF"/>
    <property type="match status" value="1"/>
</dbReference>
<dbReference type="InterPro" id="IPR035919">
    <property type="entry name" value="EAL_sf"/>
</dbReference>
<dbReference type="AlphaFoldDB" id="A0A1C6RWU6"/>
<dbReference type="STRING" id="568872.GA0070624_2339"/>
<dbReference type="CDD" id="cd01948">
    <property type="entry name" value="EAL"/>
    <property type="match status" value="1"/>
</dbReference>
<proteinExistence type="predicted"/>
<dbReference type="InterPro" id="IPR043128">
    <property type="entry name" value="Rev_trsase/Diguanyl_cyclase"/>
</dbReference>